<reference evidence="1 2" key="1">
    <citation type="journal article" date="2021" name="Nat. Commun.">
        <title>Incipient diploidization of the medicinal plant Perilla within 10,000 years.</title>
        <authorList>
            <person name="Zhang Y."/>
            <person name="Shen Q."/>
            <person name="Leng L."/>
            <person name="Zhang D."/>
            <person name="Chen S."/>
            <person name="Shi Y."/>
            <person name="Ning Z."/>
            <person name="Chen S."/>
        </authorList>
    </citation>
    <scope>NUCLEOTIDE SEQUENCE [LARGE SCALE GENOMIC DNA]</scope>
    <source>
        <strain evidence="2">cv. PC099</strain>
    </source>
</reference>
<evidence type="ECO:0000313" key="2">
    <source>
        <dbReference type="Proteomes" id="UP001190926"/>
    </source>
</evidence>
<sequence>MADDSTSSAPKEIKDTVEENIVEQPGNKIVVLGDDDTTNAKIIESLLVKEQCGKSSKKLTSDAWNHFKLISVKGVKKVKYNYCSTLLSYKGINGISHLLKHVNLVYPRRHLRMGIGQTQLNVKTEADGTTVVELKDREKPIKFDQETSRKDLVNMVVVHEYPLSIVDHVCFSKFMKGLNSSFKLILRNTLKNDIIKTYDNAKSSLKALFNCTEGRVAITTDMWMASNKKRLYGCDIVFL</sequence>
<dbReference type="GO" id="GO:0005634">
    <property type="term" value="C:nucleus"/>
    <property type="evidence" value="ECO:0007669"/>
    <property type="project" value="TreeGrafter"/>
</dbReference>
<organism evidence="1 2">
    <name type="scientific">Perilla frutescens var. hirtella</name>
    <name type="common">Perilla citriodora</name>
    <name type="synonym">Perilla setoyensis</name>
    <dbReference type="NCBI Taxonomy" id="608512"/>
    <lineage>
        <taxon>Eukaryota</taxon>
        <taxon>Viridiplantae</taxon>
        <taxon>Streptophyta</taxon>
        <taxon>Embryophyta</taxon>
        <taxon>Tracheophyta</taxon>
        <taxon>Spermatophyta</taxon>
        <taxon>Magnoliopsida</taxon>
        <taxon>eudicotyledons</taxon>
        <taxon>Gunneridae</taxon>
        <taxon>Pentapetalae</taxon>
        <taxon>asterids</taxon>
        <taxon>lamiids</taxon>
        <taxon>Lamiales</taxon>
        <taxon>Lamiaceae</taxon>
        <taxon>Nepetoideae</taxon>
        <taxon>Elsholtzieae</taxon>
        <taxon>Perilla</taxon>
    </lineage>
</organism>
<name>A0AAD4JQL8_PERFH</name>
<gene>
    <name evidence="1" type="ORF">C2S53_013325</name>
</gene>
<accession>A0AAD4JQL8</accession>
<comment type="caution">
    <text evidence="1">The sequence shown here is derived from an EMBL/GenBank/DDBJ whole genome shotgun (WGS) entry which is preliminary data.</text>
</comment>
<dbReference type="AlphaFoldDB" id="A0AAD4JQL8"/>
<dbReference type="PANTHER" id="PTHR34396">
    <property type="entry name" value="OS03G0264950 PROTEIN-RELATED"/>
    <property type="match status" value="1"/>
</dbReference>
<dbReference type="InterPro" id="IPR053031">
    <property type="entry name" value="Cuticle_assoc_protein"/>
</dbReference>
<dbReference type="PANTHER" id="PTHR34396:SF25">
    <property type="entry name" value="BOUNDARY ELEMENT ASSOCIATED FACTOR"/>
    <property type="match status" value="1"/>
</dbReference>
<protein>
    <submittedName>
        <fullName evidence="1">Uncharacterized protein</fullName>
    </submittedName>
</protein>
<dbReference type="GO" id="GO:0006357">
    <property type="term" value="P:regulation of transcription by RNA polymerase II"/>
    <property type="evidence" value="ECO:0007669"/>
    <property type="project" value="TreeGrafter"/>
</dbReference>
<dbReference type="GO" id="GO:1990837">
    <property type="term" value="F:sequence-specific double-stranded DNA binding"/>
    <property type="evidence" value="ECO:0007669"/>
    <property type="project" value="TreeGrafter"/>
</dbReference>
<keyword evidence="2" id="KW-1185">Reference proteome</keyword>
<dbReference type="Proteomes" id="UP001190926">
    <property type="component" value="Unassembled WGS sequence"/>
</dbReference>
<evidence type="ECO:0000313" key="1">
    <source>
        <dbReference type="EMBL" id="KAH6838202.1"/>
    </source>
</evidence>
<proteinExistence type="predicted"/>
<dbReference type="SMART" id="SM00614">
    <property type="entry name" value="ZnF_BED"/>
    <property type="match status" value="1"/>
</dbReference>
<dbReference type="SUPFAM" id="SSF140996">
    <property type="entry name" value="Hermes dimerisation domain"/>
    <property type="match status" value="1"/>
</dbReference>
<dbReference type="EMBL" id="SDAM02000001">
    <property type="protein sequence ID" value="KAH6838202.1"/>
    <property type="molecule type" value="Genomic_DNA"/>
</dbReference>